<dbReference type="Gene3D" id="1.10.10.10">
    <property type="entry name" value="Winged helix-like DNA-binding domain superfamily/Winged helix DNA-binding domain"/>
    <property type="match status" value="1"/>
</dbReference>
<dbReference type="PRINTS" id="PR00038">
    <property type="entry name" value="HTHLUXR"/>
</dbReference>
<dbReference type="GO" id="GO:0000160">
    <property type="term" value="P:phosphorelay signal transduction system"/>
    <property type="evidence" value="ECO:0007669"/>
    <property type="project" value="InterPro"/>
</dbReference>
<dbReference type="InterPro" id="IPR039420">
    <property type="entry name" value="WalR-like"/>
</dbReference>
<dbReference type="InterPro" id="IPR001789">
    <property type="entry name" value="Sig_transdc_resp-reg_receiver"/>
</dbReference>
<dbReference type="PROSITE" id="PS50043">
    <property type="entry name" value="HTH_LUXR_2"/>
    <property type="match status" value="1"/>
</dbReference>
<dbReference type="SMART" id="SM00421">
    <property type="entry name" value="HTH_LUXR"/>
    <property type="match status" value="1"/>
</dbReference>
<evidence type="ECO:0000259" key="5">
    <source>
        <dbReference type="PROSITE" id="PS50110"/>
    </source>
</evidence>
<dbReference type="InterPro" id="IPR016032">
    <property type="entry name" value="Sig_transdc_resp-reg_C-effctor"/>
</dbReference>
<evidence type="ECO:0000256" key="1">
    <source>
        <dbReference type="ARBA" id="ARBA00023125"/>
    </source>
</evidence>
<dbReference type="OrthoDB" id="271936at2"/>
<sequence>MCCLSDVKMKGIAHDLARKMRMTKPLVCIVDDERAVLDVVKRMIQSGGYDCRCYQTANELLDAFDESVDCVVTDLKMPEMDGAELLEKIRELDRLVSVVVLTAHADIPTTVNLMQQGAVSLIEKPVDANQLLSTVDKAIELTRAQRRLRSEANDARRRIHSLSANELDVLREMISGAPNKAIAMRLQISSRTLDRRRQHILEVMKLDSVAELATVVARYNLLDD</sequence>
<comment type="caution">
    <text evidence="6">The sequence shown here is derived from an EMBL/GenBank/DDBJ whole genome shotgun (WGS) entry which is preliminary data.</text>
</comment>
<feature type="domain" description="Response regulatory" evidence="5">
    <location>
        <begin position="26"/>
        <end position="139"/>
    </location>
</feature>
<dbReference type="GO" id="GO:0006355">
    <property type="term" value="P:regulation of DNA-templated transcription"/>
    <property type="evidence" value="ECO:0007669"/>
    <property type="project" value="InterPro"/>
</dbReference>
<keyword evidence="3" id="KW-0175">Coiled coil</keyword>
<proteinExistence type="predicted"/>
<dbReference type="SMART" id="SM00448">
    <property type="entry name" value="REC"/>
    <property type="match status" value="1"/>
</dbReference>
<feature type="modified residue" description="4-aspartylphosphate" evidence="2">
    <location>
        <position position="74"/>
    </location>
</feature>
<feature type="domain" description="HTH luxR-type" evidence="4">
    <location>
        <begin position="155"/>
        <end position="220"/>
    </location>
</feature>
<organism evidence="6 7">
    <name type="scientific">Novipirellula herctigrandis</name>
    <dbReference type="NCBI Taxonomy" id="2527986"/>
    <lineage>
        <taxon>Bacteria</taxon>
        <taxon>Pseudomonadati</taxon>
        <taxon>Planctomycetota</taxon>
        <taxon>Planctomycetia</taxon>
        <taxon>Pirellulales</taxon>
        <taxon>Pirellulaceae</taxon>
        <taxon>Novipirellula</taxon>
    </lineage>
</organism>
<dbReference type="SUPFAM" id="SSF52172">
    <property type="entry name" value="CheY-like"/>
    <property type="match status" value="1"/>
</dbReference>
<accession>A0A5C5Z4P5</accession>
<dbReference type="Pfam" id="PF00072">
    <property type="entry name" value="Response_reg"/>
    <property type="match status" value="1"/>
</dbReference>
<dbReference type="PROSITE" id="PS50110">
    <property type="entry name" value="RESPONSE_REGULATORY"/>
    <property type="match status" value="1"/>
</dbReference>
<dbReference type="InterPro" id="IPR036388">
    <property type="entry name" value="WH-like_DNA-bd_sf"/>
</dbReference>
<keyword evidence="7" id="KW-1185">Reference proteome</keyword>
<gene>
    <name evidence="6" type="primary">fixJ_2</name>
    <name evidence="6" type="ORF">CA13_37600</name>
</gene>
<dbReference type="InterPro" id="IPR011006">
    <property type="entry name" value="CheY-like_superfamily"/>
</dbReference>
<keyword evidence="1" id="KW-0238">DNA-binding</keyword>
<feature type="coiled-coil region" evidence="3">
    <location>
        <begin position="138"/>
        <end position="165"/>
    </location>
</feature>
<dbReference type="Pfam" id="PF00196">
    <property type="entry name" value="GerE"/>
    <property type="match status" value="1"/>
</dbReference>
<dbReference type="Proteomes" id="UP000315010">
    <property type="component" value="Unassembled WGS sequence"/>
</dbReference>
<dbReference type="SUPFAM" id="SSF46894">
    <property type="entry name" value="C-terminal effector domain of the bipartite response regulators"/>
    <property type="match status" value="1"/>
</dbReference>
<dbReference type="PANTHER" id="PTHR43214">
    <property type="entry name" value="TWO-COMPONENT RESPONSE REGULATOR"/>
    <property type="match status" value="1"/>
</dbReference>
<dbReference type="GO" id="GO:0003677">
    <property type="term" value="F:DNA binding"/>
    <property type="evidence" value="ECO:0007669"/>
    <property type="project" value="UniProtKB-KW"/>
</dbReference>
<name>A0A5C5Z4P5_9BACT</name>
<dbReference type="EMBL" id="SJPJ01000001">
    <property type="protein sequence ID" value="TWT82298.1"/>
    <property type="molecule type" value="Genomic_DNA"/>
</dbReference>
<evidence type="ECO:0000313" key="6">
    <source>
        <dbReference type="EMBL" id="TWT82298.1"/>
    </source>
</evidence>
<evidence type="ECO:0000313" key="7">
    <source>
        <dbReference type="Proteomes" id="UP000315010"/>
    </source>
</evidence>
<evidence type="ECO:0000259" key="4">
    <source>
        <dbReference type="PROSITE" id="PS50043"/>
    </source>
</evidence>
<evidence type="ECO:0000256" key="3">
    <source>
        <dbReference type="SAM" id="Coils"/>
    </source>
</evidence>
<dbReference type="AlphaFoldDB" id="A0A5C5Z4P5"/>
<keyword evidence="2" id="KW-0597">Phosphoprotein</keyword>
<dbReference type="Gene3D" id="3.40.50.2300">
    <property type="match status" value="1"/>
</dbReference>
<protein>
    <submittedName>
        <fullName evidence="6">Transcriptional regulatory protein FixJ</fullName>
    </submittedName>
</protein>
<dbReference type="InterPro" id="IPR000792">
    <property type="entry name" value="Tscrpt_reg_LuxR_C"/>
</dbReference>
<dbReference type="PANTHER" id="PTHR43214:SF44">
    <property type="entry name" value="TWO-COMPONENT RESPONSE REGULATOR"/>
    <property type="match status" value="1"/>
</dbReference>
<evidence type="ECO:0000256" key="2">
    <source>
        <dbReference type="PROSITE-ProRule" id="PRU00169"/>
    </source>
</evidence>
<reference evidence="6 7" key="1">
    <citation type="submission" date="2019-02" db="EMBL/GenBank/DDBJ databases">
        <title>Deep-cultivation of Planctomycetes and their phenomic and genomic characterization uncovers novel biology.</title>
        <authorList>
            <person name="Wiegand S."/>
            <person name="Jogler M."/>
            <person name="Boedeker C."/>
            <person name="Pinto D."/>
            <person name="Vollmers J."/>
            <person name="Rivas-Marin E."/>
            <person name="Kohn T."/>
            <person name="Peeters S.H."/>
            <person name="Heuer A."/>
            <person name="Rast P."/>
            <person name="Oberbeckmann S."/>
            <person name="Bunk B."/>
            <person name="Jeske O."/>
            <person name="Meyerdierks A."/>
            <person name="Storesund J.E."/>
            <person name="Kallscheuer N."/>
            <person name="Luecker S."/>
            <person name="Lage O.M."/>
            <person name="Pohl T."/>
            <person name="Merkel B.J."/>
            <person name="Hornburger P."/>
            <person name="Mueller R.-W."/>
            <person name="Bruemmer F."/>
            <person name="Labrenz M."/>
            <person name="Spormann A.M."/>
            <person name="Op Den Camp H."/>
            <person name="Overmann J."/>
            <person name="Amann R."/>
            <person name="Jetten M.S.M."/>
            <person name="Mascher T."/>
            <person name="Medema M.H."/>
            <person name="Devos D.P."/>
            <person name="Kaster A.-K."/>
            <person name="Ovreas L."/>
            <person name="Rohde M."/>
            <person name="Galperin M.Y."/>
            <person name="Jogler C."/>
        </authorList>
    </citation>
    <scope>NUCLEOTIDE SEQUENCE [LARGE SCALE GENOMIC DNA]</scope>
    <source>
        <strain evidence="6 7">CA13</strain>
    </source>
</reference>